<evidence type="ECO:0000313" key="3">
    <source>
        <dbReference type="Proteomes" id="UP001229421"/>
    </source>
</evidence>
<comment type="caution">
    <text evidence="2">The sequence shown here is derived from an EMBL/GenBank/DDBJ whole genome shotgun (WGS) entry which is preliminary data.</text>
</comment>
<dbReference type="InterPro" id="IPR025659">
    <property type="entry name" value="Tubby-like_C"/>
</dbReference>
<dbReference type="PANTHER" id="PTHR31087">
    <property type="match status" value="1"/>
</dbReference>
<dbReference type="Proteomes" id="UP001229421">
    <property type="component" value="Unassembled WGS sequence"/>
</dbReference>
<organism evidence="2 3">
    <name type="scientific">Tagetes erecta</name>
    <name type="common">African marigold</name>
    <dbReference type="NCBI Taxonomy" id="13708"/>
    <lineage>
        <taxon>Eukaryota</taxon>
        <taxon>Viridiplantae</taxon>
        <taxon>Streptophyta</taxon>
        <taxon>Embryophyta</taxon>
        <taxon>Tracheophyta</taxon>
        <taxon>Spermatophyta</taxon>
        <taxon>Magnoliopsida</taxon>
        <taxon>eudicotyledons</taxon>
        <taxon>Gunneridae</taxon>
        <taxon>Pentapetalae</taxon>
        <taxon>asterids</taxon>
        <taxon>campanulids</taxon>
        <taxon>Asterales</taxon>
        <taxon>Asteraceae</taxon>
        <taxon>Asteroideae</taxon>
        <taxon>Heliantheae alliance</taxon>
        <taxon>Tageteae</taxon>
        <taxon>Tagetes</taxon>
    </lineage>
</organism>
<gene>
    <name evidence="2" type="ORF">QVD17_02949</name>
</gene>
<sequence>MSIVSSNFVAPYPVELTITRKWFSLFGGSFTVTDVKGKAMFKMLRFENRWLALRGDSSSSKDIIFNINQSSLIQVKSSLNVFLGNNDKVRGIYDFKVKGGWFDQSCTIYARDGTTIIAKMENNVVTVYPNVDQAFIVALIVIMKSMGEN</sequence>
<evidence type="ECO:0000313" key="2">
    <source>
        <dbReference type="EMBL" id="KAK1437163.1"/>
    </source>
</evidence>
<accession>A0AAD8P879</accession>
<keyword evidence="3" id="KW-1185">Reference proteome</keyword>
<protein>
    <submittedName>
        <fullName evidence="2">Uncharacterized protein</fullName>
    </submittedName>
</protein>
<evidence type="ECO:0000256" key="1">
    <source>
        <dbReference type="ARBA" id="ARBA00005437"/>
    </source>
</evidence>
<dbReference type="AlphaFoldDB" id="A0AAD8P879"/>
<dbReference type="EMBL" id="JAUHHV010000001">
    <property type="protein sequence ID" value="KAK1437163.1"/>
    <property type="molecule type" value="Genomic_DNA"/>
</dbReference>
<dbReference type="Gene3D" id="2.40.160.200">
    <property type="entry name" value="LURP1-related"/>
    <property type="match status" value="1"/>
</dbReference>
<dbReference type="SUPFAM" id="SSF54518">
    <property type="entry name" value="Tubby C-terminal domain-like"/>
    <property type="match status" value="1"/>
</dbReference>
<dbReference type="Pfam" id="PF04525">
    <property type="entry name" value="LOR"/>
    <property type="match status" value="1"/>
</dbReference>
<dbReference type="InterPro" id="IPR038595">
    <property type="entry name" value="LOR_sf"/>
</dbReference>
<dbReference type="PANTHER" id="PTHR31087:SF58">
    <property type="entry name" value="OS07G0230700 PROTEIN"/>
    <property type="match status" value="1"/>
</dbReference>
<name>A0AAD8P879_TARER</name>
<reference evidence="2" key="1">
    <citation type="journal article" date="2023" name="bioRxiv">
        <title>Improved chromosome-level genome assembly for marigold (Tagetes erecta).</title>
        <authorList>
            <person name="Jiang F."/>
            <person name="Yuan L."/>
            <person name="Wang S."/>
            <person name="Wang H."/>
            <person name="Xu D."/>
            <person name="Wang A."/>
            <person name="Fan W."/>
        </authorList>
    </citation>
    <scope>NUCLEOTIDE SEQUENCE</scope>
    <source>
        <strain evidence="2">WSJ</strain>
        <tissue evidence="2">Leaf</tissue>
    </source>
</reference>
<dbReference type="InterPro" id="IPR007612">
    <property type="entry name" value="LOR"/>
</dbReference>
<proteinExistence type="inferred from homology"/>
<comment type="similarity">
    <text evidence="1">Belongs to the LOR family.</text>
</comment>